<evidence type="ECO:0000313" key="1">
    <source>
        <dbReference type="EMBL" id="VZO37097.1"/>
    </source>
</evidence>
<keyword evidence="2" id="KW-1185">Reference proteome</keyword>
<dbReference type="AlphaFoldDB" id="A0A7M4DJ95"/>
<comment type="caution">
    <text evidence="1">The sequence shown here is derived from an EMBL/GenBank/DDBJ whole genome shotgun (WGS) entry which is preliminary data.</text>
</comment>
<organism evidence="1 2">
    <name type="scientific">Occultella aeris</name>
    <dbReference type="NCBI Taxonomy" id="2761496"/>
    <lineage>
        <taxon>Bacteria</taxon>
        <taxon>Bacillati</taxon>
        <taxon>Actinomycetota</taxon>
        <taxon>Actinomycetes</taxon>
        <taxon>Micrococcales</taxon>
        <taxon>Ruaniaceae</taxon>
        <taxon>Occultella</taxon>
    </lineage>
</organism>
<protein>
    <submittedName>
        <fullName evidence="1">Topology modulation protein</fullName>
    </submittedName>
</protein>
<dbReference type="PANTHER" id="PTHR37816">
    <property type="entry name" value="YALI0E33011P"/>
    <property type="match status" value="1"/>
</dbReference>
<dbReference type="Gene3D" id="3.40.50.300">
    <property type="entry name" value="P-loop containing nucleotide triphosphate hydrolases"/>
    <property type="match status" value="1"/>
</dbReference>
<dbReference type="EMBL" id="CACRYJ010000030">
    <property type="protein sequence ID" value="VZO37097.1"/>
    <property type="molecule type" value="Genomic_DNA"/>
</dbReference>
<dbReference type="InterPro" id="IPR027417">
    <property type="entry name" value="P-loop_NTPase"/>
</dbReference>
<accession>A0A7M4DJ95</accession>
<sequence>MGRGSVADLRQARRVLCYGVTGSGKSTLALRLGAELGLPVALVDEHYWEPGWVPAPQEQFEEYIASTLSGPRWVVDTAYARHLDAIFHRADVIVALDYPRLVSLTRLVWRTCRNIVTRAPLCNGNVETLRNALSGDSIIRWHFQSWRSKRRRMRAWAADPGVPPVLLLGRPADAERALAQLRSSPNQSS</sequence>
<dbReference type="Proteomes" id="UP000419743">
    <property type="component" value="Unassembled WGS sequence"/>
</dbReference>
<dbReference type="SUPFAM" id="SSF52540">
    <property type="entry name" value="P-loop containing nucleoside triphosphate hydrolases"/>
    <property type="match status" value="1"/>
</dbReference>
<reference evidence="1 2" key="1">
    <citation type="submission" date="2019-11" db="EMBL/GenBank/DDBJ databases">
        <authorList>
            <person name="Criscuolo A."/>
        </authorList>
    </citation>
    <scope>NUCLEOTIDE SEQUENCE [LARGE SCALE GENOMIC DNA]</scope>
    <source>
        <strain evidence="1">CIP111667</strain>
    </source>
</reference>
<dbReference type="RefSeq" id="WP_156740986.1">
    <property type="nucleotide sequence ID" value="NZ_CACRYJ010000030.1"/>
</dbReference>
<evidence type="ECO:0000313" key="2">
    <source>
        <dbReference type="Proteomes" id="UP000419743"/>
    </source>
</evidence>
<proteinExistence type="predicted"/>
<gene>
    <name evidence="1" type="ORF">HALOF300_02202</name>
</gene>
<dbReference type="InterPro" id="IPR052922">
    <property type="entry name" value="Cytidylate_Kinase-2"/>
</dbReference>
<name>A0A7M4DJ95_9MICO</name>
<dbReference type="PANTHER" id="PTHR37816:SF1">
    <property type="entry name" value="TOXIN"/>
    <property type="match status" value="1"/>
</dbReference>